<evidence type="ECO:0000313" key="2">
    <source>
        <dbReference type="EMBL" id="AUX32889.1"/>
    </source>
</evidence>
<sequence length="104" mass="10957">MHNPETAARRAEARVRAIVARLVRAEHPEALPAHADLFTTMGISLPAALVLLVSLEDELGVSIPDGAFIEARTVNALVALVAGLMAPRWRGGASGDAPRAMIAR</sequence>
<feature type="domain" description="Carrier" evidence="1">
    <location>
        <begin position="9"/>
        <end position="85"/>
    </location>
</feature>
<dbReference type="EMBL" id="CP012672">
    <property type="protein sequence ID" value="AUX32889.1"/>
    <property type="molecule type" value="Genomic_DNA"/>
</dbReference>
<reference evidence="2 3" key="1">
    <citation type="submission" date="2015-09" db="EMBL/GenBank/DDBJ databases">
        <title>Sorangium comparison.</title>
        <authorList>
            <person name="Zaburannyi N."/>
            <person name="Bunk B."/>
            <person name="Overmann J."/>
            <person name="Mueller R."/>
        </authorList>
    </citation>
    <scope>NUCLEOTIDE SEQUENCE [LARGE SCALE GENOMIC DNA]</scope>
    <source>
        <strain evidence="2 3">So ce836</strain>
    </source>
</reference>
<dbReference type="Gene3D" id="1.10.1200.10">
    <property type="entry name" value="ACP-like"/>
    <property type="match status" value="1"/>
</dbReference>
<dbReference type="Pfam" id="PF00550">
    <property type="entry name" value="PP-binding"/>
    <property type="match status" value="1"/>
</dbReference>
<dbReference type="PROSITE" id="PS50075">
    <property type="entry name" value="CARRIER"/>
    <property type="match status" value="1"/>
</dbReference>
<dbReference type="InterPro" id="IPR036736">
    <property type="entry name" value="ACP-like_sf"/>
</dbReference>
<dbReference type="InterPro" id="IPR009081">
    <property type="entry name" value="PP-bd_ACP"/>
</dbReference>
<proteinExistence type="predicted"/>
<gene>
    <name evidence="2" type="ORF">SOCE836_050410</name>
</gene>
<evidence type="ECO:0000313" key="3">
    <source>
        <dbReference type="Proteomes" id="UP000295497"/>
    </source>
</evidence>
<accession>A0A4P2QRM5</accession>
<dbReference type="AlphaFoldDB" id="A0A4P2QRM5"/>
<evidence type="ECO:0000259" key="1">
    <source>
        <dbReference type="PROSITE" id="PS50075"/>
    </source>
</evidence>
<dbReference type="Proteomes" id="UP000295497">
    <property type="component" value="Chromosome"/>
</dbReference>
<dbReference type="RefSeq" id="WP_129576399.1">
    <property type="nucleotide sequence ID" value="NZ_CP012672.1"/>
</dbReference>
<protein>
    <recommendedName>
        <fullName evidence="1">Carrier domain-containing protein</fullName>
    </recommendedName>
</protein>
<organism evidence="2 3">
    <name type="scientific">Sorangium cellulosum</name>
    <name type="common">Polyangium cellulosum</name>
    <dbReference type="NCBI Taxonomy" id="56"/>
    <lineage>
        <taxon>Bacteria</taxon>
        <taxon>Pseudomonadati</taxon>
        <taxon>Myxococcota</taxon>
        <taxon>Polyangia</taxon>
        <taxon>Polyangiales</taxon>
        <taxon>Polyangiaceae</taxon>
        <taxon>Sorangium</taxon>
    </lineage>
</organism>
<name>A0A4P2QRM5_SORCE</name>
<dbReference type="SUPFAM" id="SSF47336">
    <property type="entry name" value="ACP-like"/>
    <property type="match status" value="1"/>
</dbReference>